<protein>
    <submittedName>
        <fullName evidence="1">Uncharacterized protein</fullName>
    </submittedName>
</protein>
<dbReference type="AlphaFoldDB" id="A0A1L9P0A0"/>
<comment type="caution">
    <text evidence="1">The sequence shown here is derived from an EMBL/GenBank/DDBJ whole genome shotgun (WGS) entry which is preliminary data.</text>
</comment>
<keyword evidence="2" id="KW-1185">Reference proteome</keyword>
<sequence length="83" mass="10070">MTEQTTYYKPTELDYLYDAATVINDEVKLQKVINKMKPYQIRAVYDEFEDPYSSFNYDREYSEYYWSRFKKAVAVVRPDIVLL</sequence>
<reference evidence="1 2" key="1">
    <citation type="submission" date="2016-10" db="EMBL/GenBank/DDBJ databases">
        <title>Genome sequence of Planktotalea frisia SH6-1.</title>
        <authorList>
            <person name="Poehlein A."/>
            <person name="Bakenhus I."/>
            <person name="Voget S."/>
            <person name="Brinkhoff T."/>
            <person name="Simon M."/>
        </authorList>
    </citation>
    <scope>NUCLEOTIDE SEQUENCE [LARGE SCALE GENOMIC DNA]</scope>
    <source>
        <strain evidence="1 2">SH6-1</strain>
    </source>
</reference>
<dbReference type="RefSeq" id="WP_072629461.1">
    <property type="nucleotide sequence ID" value="NZ_MLCB01000072.1"/>
</dbReference>
<gene>
    <name evidence="1" type="ORF">PFRI_08040</name>
</gene>
<name>A0A1L9P0A0_9RHOB</name>
<evidence type="ECO:0000313" key="2">
    <source>
        <dbReference type="Proteomes" id="UP000184514"/>
    </source>
</evidence>
<dbReference type="EMBL" id="MLCB01000072">
    <property type="protein sequence ID" value="OJI94957.1"/>
    <property type="molecule type" value="Genomic_DNA"/>
</dbReference>
<accession>A0A1L9P0A0</accession>
<organism evidence="1 2">
    <name type="scientific">Planktotalea frisia</name>
    <dbReference type="NCBI Taxonomy" id="696762"/>
    <lineage>
        <taxon>Bacteria</taxon>
        <taxon>Pseudomonadati</taxon>
        <taxon>Pseudomonadota</taxon>
        <taxon>Alphaproteobacteria</taxon>
        <taxon>Rhodobacterales</taxon>
        <taxon>Paracoccaceae</taxon>
        <taxon>Planktotalea</taxon>
    </lineage>
</organism>
<proteinExistence type="predicted"/>
<evidence type="ECO:0000313" key="1">
    <source>
        <dbReference type="EMBL" id="OJI94957.1"/>
    </source>
</evidence>
<dbReference type="Proteomes" id="UP000184514">
    <property type="component" value="Unassembled WGS sequence"/>
</dbReference>